<keyword evidence="2" id="KW-1185">Reference proteome</keyword>
<dbReference type="RefSeq" id="WP_166989727.1">
    <property type="nucleotide sequence ID" value="NZ_CP061169.1"/>
</dbReference>
<name>A0ABX6YNM6_9MICO</name>
<evidence type="ECO:0000313" key="2">
    <source>
        <dbReference type="Proteomes" id="UP000662814"/>
    </source>
</evidence>
<proteinExistence type="predicted"/>
<dbReference type="Pfam" id="PF00300">
    <property type="entry name" value="His_Phos_1"/>
    <property type="match status" value="1"/>
</dbReference>
<protein>
    <submittedName>
        <fullName evidence="1">Histidine phosphatase family protein</fullName>
    </submittedName>
</protein>
<dbReference type="SUPFAM" id="SSF53254">
    <property type="entry name" value="Phosphoglycerate mutase-like"/>
    <property type="match status" value="1"/>
</dbReference>
<accession>A0ABX6YNM6</accession>
<dbReference type="SMART" id="SM00855">
    <property type="entry name" value="PGAM"/>
    <property type="match status" value="1"/>
</dbReference>
<organism evidence="1 2">
    <name type="scientific">Paramicrobacterium chengjingii</name>
    <dbReference type="NCBI Taxonomy" id="2769067"/>
    <lineage>
        <taxon>Bacteria</taxon>
        <taxon>Bacillati</taxon>
        <taxon>Actinomycetota</taxon>
        <taxon>Actinomycetes</taxon>
        <taxon>Micrococcales</taxon>
        <taxon>Microbacteriaceae</taxon>
        <taxon>Paramicrobacterium</taxon>
    </lineage>
</organism>
<gene>
    <name evidence="1" type="ORF">HCR76_07740</name>
</gene>
<reference evidence="1 2" key="1">
    <citation type="submission" date="2020-12" db="EMBL/GenBank/DDBJ databases">
        <title>Microbacterium sp. HY060.</title>
        <authorList>
            <person name="Zhou J."/>
        </authorList>
    </citation>
    <scope>NUCLEOTIDE SEQUENCE [LARGE SCALE GENOMIC DNA]</scope>
    <source>
        <strain evidence="1 2">HY60</strain>
    </source>
</reference>
<dbReference type="Gene3D" id="3.40.50.1240">
    <property type="entry name" value="Phosphoglycerate mutase-like"/>
    <property type="match status" value="1"/>
</dbReference>
<dbReference type="InterPro" id="IPR013078">
    <property type="entry name" value="His_Pase_superF_clade-1"/>
</dbReference>
<sequence length="173" mass="18873">MTRRILLLRHAMPDASPNSYPDAWPLSDDGAAAASQLCGRLPANGVLASSPELKARQTLEHATGRHADVVVDSRFAEVRRPDEPFDVGFRDRRFAWIVGQPHPIHELWETPEAAASRFQAGIDAIDGESVVVASHGMVLTAWLIAIDVVRPGIEAGRFWSTLSLPDLVEVPVP</sequence>
<dbReference type="Proteomes" id="UP000662814">
    <property type="component" value="Chromosome"/>
</dbReference>
<dbReference type="EMBL" id="CP061169">
    <property type="protein sequence ID" value="QPZ39900.1"/>
    <property type="molecule type" value="Genomic_DNA"/>
</dbReference>
<evidence type="ECO:0000313" key="1">
    <source>
        <dbReference type="EMBL" id="QPZ39900.1"/>
    </source>
</evidence>
<dbReference type="InterPro" id="IPR029033">
    <property type="entry name" value="His_PPase_superfam"/>
</dbReference>